<evidence type="ECO:0000256" key="2">
    <source>
        <dbReference type="ARBA" id="ARBA00008954"/>
    </source>
</evidence>
<comment type="similarity">
    <text evidence="2 4">Belongs to the class-III pyridoxal-phosphate-dependent aminotransferase family.</text>
</comment>
<dbReference type="PANTHER" id="PTHR11986">
    <property type="entry name" value="AMINOTRANSFERASE CLASS III"/>
    <property type="match status" value="1"/>
</dbReference>
<proteinExistence type="inferred from homology"/>
<evidence type="ECO:0000256" key="4">
    <source>
        <dbReference type="RuleBase" id="RU003560"/>
    </source>
</evidence>
<organism evidence="5 6">
    <name type="scientific">Aerococcus suis</name>
    <dbReference type="NCBI Taxonomy" id="371602"/>
    <lineage>
        <taxon>Bacteria</taxon>
        <taxon>Bacillati</taxon>
        <taxon>Bacillota</taxon>
        <taxon>Bacilli</taxon>
        <taxon>Lactobacillales</taxon>
        <taxon>Aerococcaceae</taxon>
        <taxon>Aerococcus</taxon>
    </lineage>
</organism>
<keyword evidence="3 4" id="KW-0663">Pyridoxal phosphate</keyword>
<protein>
    <submittedName>
        <fullName evidence="5">4-aminobutyrate aminotransferase</fullName>
    </submittedName>
</protein>
<dbReference type="GO" id="GO:0008483">
    <property type="term" value="F:transaminase activity"/>
    <property type="evidence" value="ECO:0007669"/>
    <property type="project" value="UniProtKB-KW"/>
</dbReference>
<dbReference type="GO" id="GO:0030170">
    <property type="term" value="F:pyridoxal phosphate binding"/>
    <property type="evidence" value="ECO:0007669"/>
    <property type="project" value="InterPro"/>
</dbReference>
<dbReference type="SUPFAM" id="SSF53383">
    <property type="entry name" value="PLP-dependent transferases"/>
    <property type="match status" value="1"/>
</dbReference>
<dbReference type="PANTHER" id="PTHR11986:SF58">
    <property type="entry name" value="LEUCINE_METHIONINE RACEMASE"/>
    <property type="match status" value="1"/>
</dbReference>
<dbReference type="STRING" id="371602.SAMN04487984_0343"/>
<dbReference type="InterPro" id="IPR005814">
    <property type="entry name" value="Aminotrans_3"/>
</dbReference>
<dbReference type="Gene3D" id="3.40.640.10">
    <property type="entry name" value="Type I PLP-dependent aspartate aminotransferase-like (Major domain)"/>
    <property type="match status" value="1"/>
</dbReference>
<dbReference type="OrthoDB" id="9807885at2"/>
<keyword evidence="5" id="KW-0032">Aminotransferase</keyword>
<dbReference type="FunFam" id="3.40.640.10:FF:000004">
    <property type="entry name" value="Acetylornithine aminotransferase"/>
    <property type="match status" value="1"/>
</dbReference>
<dbReference type="NCBIfam" id="NF006368">
    <property type="entry name" value="PRK08593.1"/>
    <property type="match status" value="1"/>
</dbReference>
<dbReference type="Pfam" id="PF00202">
    <property type="entry name" value="Aminotran_3"/>
    <property type="match status" value="1"/>
</dbReference>
<dbReference type="AlphaFoldDB" id="A0A1W1Y4D2"/>
<dbReference type="GO" id="GO:0042802">
    <property type="term" value="F:identical protein binding"/>
    <property type="evidence" value="ECO:0007669"/>
    <property type="project" value="TreeGrafter"/>
</dbReference>
<evidence type="ECO:0000256" key="1">
    <source>
        <dbReference type="ARBA" id="ARBA00001933"/>
    </source>
</evidence>
<dbReference type="EMBL" id="FWXK01000001">
    <property type="protein sequence ID" value="SMC31023.1"/>
    <property type="molecule type" value="Genomic_DNA"/>
</dbReference>
<dbReference type="InterPro" id="IPR015421">
    <property type="entry name" value="PyrdxlP-dep_Trfase_major"/>
</dbReference>
<dbReference type="PROSITE" id="PS00600">
    <property type="entry name" value="AA_TRANSFER_CLASS_3"/>
    <property type="match status" value="1"/>
</dbReference>
<dbReference type="Proteomes" id="UP000243884">
    <property type="component" value="Unassembled WGS sequence"/>
</dbReference>
<reference evidence="6" key="1">
    <citation type="submission" date="2017-04" db="EMBL/GenBank/DDBJ databases">
        <authorList>
            <person name="Varghese N."/>
            <person name="Submissions S."/>
        </authorList>
    </citation>
    <scope>NUCLEOTIDE SEQUENCE [LARGE SCALE GENOMIC DNA]</scope>
    <source>
        <strain evidence="6">DSM 21500</strain>
    </source>
</reference>
<accession>A0A1W1Y4D2</accession>
<keyword evidence="5" id="KW-0808">Transferase</keyword>
<dbReference type="InterPro" id="IPR015424">
    <property type="entry name" value="PyrdxlP-dep_Trfase"/>
</dbReference>
<dbReference type="CDD" id="cd00610">
    <property type="entry name" value="OAT_like"/>
    <property type="match status" value="1"/>
</dbReference>
<evidence type="ECO:0000313" key="5">
    <source>
        <dbReference type="EMBL" id="SMC31023.1"/>
    </source>
</evidence>
<keyword evidence="6" id="KW-1185">Reference proteome</keyword>
<dbReference type="RefSeq" id="WP_084097940.1">
    <property type="nucleotide sequence ID" value="NZ_FWXK01000001.1"/>
</dbReference>
<name>A0A1W1Y4D2_9LACT</name>
<sequence length="449" mass="49756">MSYSHLKSEAYINEERQYFAPTGRIQYADIGFVKGNGATLTDMDGNTYIDLLASASVANVGHCHPKVVNAIKKQAEQLVHNTPAYFTHNLVLELQKRLTNITPGQFPKKVIFGNSGSDANDGMIKYARAYTGRQNIITFTDAYHGSTFGAITESAVSLNMRRNMGPFVPGIYQLPFPDENEKLPQEDEIAFSERYLDHFRLAFRTYLPPEEVAAILIEPIQGDGGIRQLPFYFVKELYALCQEHGILFMVDEVNQGLARSGKMWSIDHFDIAPDLLATGKSLAAGLPLSAIVGRAEIMNSLPAPGHCFTTAGNPICCAASLATLDIIEEEELMEKSACDGEYVKAKLQAMQEVYPFIKRVRMYGLNGGIELVVEENNQSANTDCANKVMTYLLNHGVIMITLAGNILRFQPPLVITREELDRALSLLEAAFKAYRNGEIVLDTNQPIGW</sequence>
<evidence type="ECO:0000313" key="6">
    <source>
        <dbReference type="Proteomes" id="UP000243884"/>
    </source>
</evidence>
<dbReference type="Gene3D" id="3.90.1150.10">
    <property type="entry name" value="Aspartate Aminotransferase, domain 1"/>
    <property type="match status" value="1"/>
</dbReference>
<dbReference type="InterPro" id="IPR015422">
    <property type="entry name" value="PyrdxlP-dep_Trfase_small"/>
</dbReference>
<dbReference type="PIRSF" id="PIRSF000521">
    <property type="entry name" value="Transaminase_4ab_Lys_Orn"/>
    <property type="match status" value="1"/>
</dbReference>
<gene>
    <name evidence="5" type="ORF">SAMN04487984_0343</name>
</gene>
<dbReference type="InterPro" id="IPR050103">
    <property type="entry name" value="Class-III_PLP-dep_AT"/>
</dbReference>
<dbReference type="InterPro" id="IPR049704">
    <property type="entry name" value="Aminotrans_3_PPA_site"/>
</dbReference>
<evidence type="ECO:0000256" key="3">
    <source>
        <dbReference type="ARBA" id="ARBA00022898"/>
    </source>
</evidence>
<comment type="cofactor">
    <cofactor evidence="1">
        <name>pyridoxal 5'-phosphate</name>
        <dbReference type="ChEBI" id="CHEBI:597326"/>
    </cofactor>
</comment>